<dbReference type="GO" id="GO:0003841">
    <property type="term" value="F:1-acylglycerol-3-phosphate O-acyltransferase activity"/>
    <property type="evidence" value="ECO:0007669"/>
    <property type="project" value="TreeGrafter"/>
</dbReference>
<evidence type="ECO:0000256" key="2">
    <source>
        <dbReference type="ARBA" id="ARBA00023315"/>
    </source>
</evidence>
<dbReference type="PANTHER" id="PTHR10434:SF55">
    <property type="entry name" value="POSSIBLE ACYLTRANSFERASE"/>
    <property type="match status" value="1"/>
</dbReference>
<dbReference type="GO" id="GO:0006654">
    <property type="term" value="P:phosphatidic acid biosynthetic process"/>
    <property type="evidence" value="ECO:0007669"/>
    <property type="project" value="TreeGrafter"/>
</dbReference>
<dbReference type="Pfam" id="PF01553">
    <property type="entry name" value="Acyltransferase"/>
    <property type="match status" value="1"/>
</dbReference>
<evidence type="ECO:0000256" key="3">
    <source>
        <dbReference type="SAM" id="MobiDB-lite"/>
    </source>
</evidence>
<accession>A0A4R5KM47</accession>
<dbReference type="OrthoDB" id="9806008at2"/>
<feature type="region of interest" description="Disordered" evidence="3">
    <location>
        <begin position="222"/>
        <end position="262"/>
    </location>
</feature>
<keyword evidence="6" id="KW-1185">Reference proteome</keyword>
<evidence type="ECO:0000313" key="5">
    <source>
        <dbReference type="EMBL" id="TDF95667.1"/>
    </source>
</evidence>
<dbReference type="CDD" id="cd07989">
    <property type="entry name" value="LPLAT_AGPAT-like"/>
    <property type="match status" value="1"/>
</dbReference>
<dbReference type="RefSeq" id="WP_133204398.1">
    <property type="nucleotide sequence ID" value="NZ_SMRU01000012.1"/>
</dbReference>
<reference evidence="5 6" key="1">
    <citation type="submission" date="2019-03" db="EMBL/GenBank/DDBJ databases">
        <title>Whole genome sequence of Arthrobacter sp JH1-1.</title>
        <authorList>
            <person name="Trinh H.N."/>
        </authorList>
    </citation>
    <scope>NUCLEOTIDE SEQUENCE [LARGE SCALE GENOMIC DNA]</scope>
    <source>
        <strain evidence="5 6">JH1-1</strain>
    </source>
</reference>
<organism evidence="5 6">
    <name type="scientific">Arthrobacter terricola</name>
    <dbReference type="NCBI Taxonomy" id="2547396"/>
    <lineage>
        <taxon>Bacteria</taxon>
        <taxon>Bacillati</taxon>
        <taxon>Actinomycetota</taxon>
        <taxon>Actinomycetes</taxon>
        <taxon>Micrococcales</taxon>
        <taxon>Micrococcaceae</taxon>
        <taxon>Arthrobacter</taxon>
    </lineage>
</organism>
<evidence type="ECO:0000256" key="1">
    <source>
        <dbReference type="ARBA" id="ARBA00022679"/>
    </source>
</evidence>
<dbReference type="PANTHER" id="PTHR10434">
    <property type="entry name" value="1-ACYL-SN-GLYCEROL-3-PHOSPHATE ACYLTRANSFERASE"/>
    <property type="match status" value="1"/>
</dbReference>
<dbReference type="InterPro" id="IPR002123">
    <property type="entry name" value="Plipid/glycerol_acylTrfase"/>
</dbReference>
<feature type="compositionally biased region" description="Basic and acidic residues" evidence="3">
    <location>
        <begin position="252"/>
        <end position="262"/>
    </location>
</feature>
<keyword evidence="2 5" id="KW-0012">Acyltransferase</keyword>
<comment type="caution">
    <text evidence="5">The sequence shown here is derived from an EMBL/GenBank/DDBJ whole genome shotgun (WGS) entry which is preliminary data.</text>
</comment>
<dbReference type="SMART" id="SM00563">
    <property type="entry name" value="PlsC"/>
    <property type="match status" value="1"/>
</dbReference>
<protein>
    <submittedName>
        <fullName evidence="5">1-acyl-sn-glycerol-3-phosphate acyltransferase</fullName>
    </submittedName>
</protein>
<dbReference type="SUPFAM" id="SSF69593">
    <property type="entry name" value="Glycerol-3-phosphate (1)-acyltransferase"/>
    <property type="match status" value="1"/>
</dbReference>
<dbReference type="Proteomes" id="UP000295511">
    <property type="component" value="Unassembled WGS sequence"/>
</dbReference>
<dbReference type="GO" id="GO:0005886">
    <property type="term" value="C:plasma membrane"/>
    <property type="evidence" value="ECO:0007669"/>
    <property type="project" value="TreeGrafter"/>
</dbReference>
<dbReference type="AlphaFoldDB" id="A0A4R5KM47"/>
<evidence type="ECO:0000259" key="4">
    <source>
        <dbReference type="SMART" id="SM00563"/>
    </source>
</evidence>
<feature type="compositionally biased region" description="Basic and acidic residues" evidence="3">
    <location>
        <begin position="222"/>
        <end position="231"/>
    </location>
</feature>
<feature type="domain" description="Phospholipid/glycerol acyltransferase" evidence="4">
    <location>
        <begin position="41"/>
        <end position="159"/>
    </location>
</feature>
<dbReference type="EMBL" id="SMRU01000012">
    <property type="protein sequence ID" value="TDF95667.1"/>
    <property type="molecule type" value="Genomic_DNA"/>
</dbReference>
<proteinExistence type="predicted"/>
<evidence type="ECO:0000313" key="6">
    <source>
        <dbReference type="Proteomes" id="UP000295511"/>
    </source>
</evidence>
<sequence>MKESAKSRAMFAVLAGVARPLMNLLMAKEWEGTEKLPAGGFIAAPNHCTEIDPVVVGHMLYNNKRPPHFLAKAGLFKAPILGSLLRATNQIPVERSTTGANRSLQAAQAVVDSGGAIIIYPEGTLTRDPDLWPMKGHTGAARLAIKTGAPVVPIAHWGAHEAFPRYAKRFYVFPRKTSRILVGDPVDLSAFRDRPMDRTTLMEATDVIMDAITELLSTLRGEEPPAERWDPAAHNQSKHGRFESQGSQAGDSADRNGTDGPK</sequence>
<name>A0A4R5KM47_9MICC</name>
<keyword evidence="1 5" id="KW-0808">Transferase</keyword>
<gene>
    <name evidence="5" type="ORF">E1809_11630</name>
</gene>